<keyword evidence="4 6" id="KW-1133">Transmembrane helix</keyword>
<dbReference type="EMBL" id="QRDZ01000001">
    <property type="protein sequence ID" value="RED89249.1"/>
    <property type="molecule type" value="Genomic_DNA"/>
</dbReference>
<dbReference type="InterPro" id="IPR036259">
    <property type="entry name" value="MFS_trans_sf"/>
</dbReference>
<dbReference type="PANTHER" id="PTHR23523">
    <property type="match status" value="1"/>
</dbReference>
<keyword evidence="5 6" id="KW-0472">Membrane</keyword>
<evidence type="ECO:0000313" key="9">
    <source>
        <dbReference type="Proteomes" id="UP000256977"/>
    </source>
</evidence>
<evidence type="ECO:0000313" key="8">
    <source>
        <dbReference type="EMBL" id="RED89249.1"/>
    </source>
</evidence>
<comment type="caution">
    <text evidence="8">The sequence shown here is derived from an EMBL/GenBank/DDBJ whole genome shotgun (WGS) entry which is preliminary data.</text>
</comment>
<feature type="transmembrane region" description="Helical" evidence="6">
    <location>
        <begin position="290"/>
        <end position="308"/>
    </location>
</feature>
<dbReference type="Gene3D" id="1.20.1250.20">
    <property type="entry name" value="MFS general substrate transporter like domains"/>
    <property type="match status" value="2"/>
</dbReference>
<dbReference type="InterPro" id="IPR011701">
    <property type="entry name" value="MFS"/>
</dbReference>
<feature type="transmembrane region" description="Helical" evidence="6">
    <location>
        <begin position="380"/>
        <end position="398"/>
    </location>
</feature>
<dbReference type="SUPFAM" id="SSF103473">
    <property type="entry name" value="MFS general substrate transporter"/>
    <property type="match status" value="1"/>
</dbReference>
<keyword evidence="3 6" id="KW-0812">Transmembrane</keyword>
<evidence type="ECO:0000256" key="1">
    <source>
        <dbReference type="ARBA" id="ARBA00004651"/>
    </source>
</evidence>
<feature type="transmembrane region" description="Helical" evidence="6">
    <location>
        <begin position="143"/>
        <end position="163"/>
    </location>
</feature>
<feature type="transmembrane region" description="Helical" evidence="6">
    <location>
        <begin position="175"/>
        <end position="196"/>
    </location>
</feature>
<feature type="domain" description="Major facilitator superfamily (MFS) profile" evidence="7">
    <location>
        <begin position="224"/>
        <end position="406"/>
    </location>
</feature>
<organism evidence="8 9">
    <name type="scientific">Cohnella phaseoli</name>
    <dbReference type="NCBI Taxonomy" id="456490"/>
    <lineage>
        <taxon>Bacteria</taxon>
        <taxon>Bacillati</taxon>
        <taxon>Bacillota</taxon>
        <taxon>Bacilli</taxon>
        <taxon>Bacillales</taxon>
        <taxon>Paenibacillaceae</taxon>
        <taxon>Cohnella</taxon>
    </lineage>
</organism>
<sequence length="406" mass="42664">MNMHTTDLRSRAAATPSRSTFILLISAILLAAANMRAAITSVPPLATMIRESTGLSTSAMGWLTTIPLIGFAIFSPLAPAFARKFGIERTLAASLLIMTAGIAIRGAASVPMLFVGTIGIGIAIAVCNVLLPSIVKKNFTNSIGLMTGLYSMTMGLVGAISAATSVPLAQRAGLGWSNTLLVWGAVSMLGFCAWLIQARAARTRANVGTAESGHRRTNVWTSGLAWQITLFMGLQSFNFYIAVAWLPDMLISKGFTSEHAGYMLSLMQIMGIPVNLLIPIIAERMKDQRLAIVAAGLVSITGYIGLFSNEAASLTAAVVLMGLGQGASISLLFMLFALRTKHAADAAALSGMAQSMGYVLAALGPIGLGLLHDATGSWKWPIAVMVTIGCAMTIFGMASGRKRYVE</sequence>
<dbReference type="GO" id="GO:0005886">
    <property type="term" value="C:plasma membrane"/>
    <property type="evidence" value="ECO:0007669"/>
    <property type="project" value="UniProtKB-SubCell"/>
</dbReference>
<evidence type="ECO:0000256" key="6">
    <source>
        <dbReference type="SAM" id="Phobius"/>
    </source>
</evidence>
<proteinExistence type="predicted"/>
<keyword evidence="2" id="KW-0813">Transport</keyword>
<feature type="transmembrane region" description="Helical" evidence="6">
    <location>
        <begin position="259"/>
        <end position="278"/>
    </location>
</feature>
<name>A0A3D9KSU9_9BACL</name>
<dbReference type="CDD" id="cd17339">
    <property type="entry name" value="MFS_NIMT_CynX_like"/>
    <property type="match status" value="1"/>
</dbReference>
<gene>
    <name evidence="8" type="ORF">DFP98_101224</name>
</gene>
<evidence type="ECO:0000256" key="4">
    <source>
        <dbReference type="ARBA" id="ARBA00022989"/>
    </source>
</evidence>
<feature type="transmembrane region" description="Helical" evidence="6">
    <location>
        <begin position="21"/>
        <end position="39"/>
    </location>
</feature>
<dbReference type="Proteomes" id="UP000256977">
    <property type="component" value="Unassembled WGS sequence"/>
</dbReference>
<feature type="transmembrane region" description="Helical" evidence="6">
    <location>
        <begin position="59"/>
        <end position="78"/>
    </location>
</feature>
<dbReference type="GO" id="GO:0022857">
    <property type="term" value="F:transmembrane transporter activity"/>
    <property type="evidence" value="ECO:0007669"/>
    <property type="project" value="InterPro"/>
</dbReference>
<keyword evidence="9" id="KW-1185">Reference proteome</keyword>
<evidence type="ECO:0000256" key="2">
    <source>
        <dbReference type="ARBA" id="ARBA00022448"/>
    </source>
</evidence>
<dbReference type="PANTHER" id="PTHR23523:SF2">
    <property type="entry name" value="2-NITROIMIDAZOLE TRANSPORTER"/>
    <property type="match status" value="1"/>
</dbReference>
<feature type="transmembrane region" description="Helical" evidence="6">
    <location>
        <begin position="90"/>
        <end position="107"/>
    </location>
</feature>
<feature type="transmembrane region" description="Helical" evidence="6">
    <location>
        <begin position="348"/>
        <end position="368"/>
    </location>
</feature>
<evidence type="ECO:0000256" key="3">
    <source>
        <dbReference type="ARBA" id="ARBA00022692"/>
    </source>
</evidence>
<feature type="transmembrane region" description="Helical" evidence="6">
    <location>
        <begin position="224"/>
        <end position="247"/>
    </location>
</feature>
<dbReference type="InterPro" id="IPR052524">
    <property type="entry name" value="MFS_Cyanate_Porter"/>
</dbReference>
<dbReference type="InterPro" id="IPR020846">
    <property type="entry name" value="MFS_dom"/>
</dbReference>
<comment type="subcellular location">
    <subcellularLocation>
        <location evidence="1">Cell membrane</location>
        <topology evidence="1">Multi-pass membrane protein</topology>
    </subcellularLocation>
</comment>
<dbReference type="PROSITE" id="PS50850">
    <property type="entry name" value="MFS"/>
    <property type="match status" value="1"/>
</dbReference>
<evidence type="ECO:0000256" key="5">
    <source>
        <dbReference type="ARBA" id="ARBA00023136"/>
    </source>
</evidence>
<accession>A0A3D9KSU9</accession>
<dbReference type="AlphaFoldDB" id="A0A3D9KSU9"/>
<reference evidence="8 9" key="1">
    <citation type="submission" date="2018-07" db="EMBL/GenBank/DDBJ databases">
        <title>Genomic Encyclopedia of Type Strains, Phase III (KMG-III): the genomes of soil and plant-associated and newly described type strains.</title>
        <authorList>
            <person name="Whitman W."/>
        </authorList>
    </citation>
    <scope>NUCLEOTIDE SEQUENCE [LARGE SCALE GENOMIC DNA]</scope>
    <source>
        <strain evidence="8 9">CECT 7287</strain>
    </source>
</reference>
<protein>
    <submittedName>
        <fullName evidence="8">CP family cyanate transporter-like MFS transporter</fullName>
    </submittedName>
</protein>
<dbReference type="Pfam" id="PF07690">
    <property type="entry name" value="MFS_1"/>
    <property type="match status" value="1"/>
</dbReference>
<feature type="transmembrane region" description="Helical" evidence="6">
    <location>
        <begin position="314"/>
        <end position="336"/>
    </location>
</feature>
<evidence type="ECO:0000259" key="7">
    <source>
        <dbReference type="PROSITE" id="PS50850"/>
    </source>
</evidence>
<feature type="transmembrane region" description="Helical" evidence="6">
    <location>
        <begin position="113"/>
        <end position="131"/>
    </location>
</feature>